<dbReference type="Gene3D" id="3.40.630.30">
    <property type="match status" value="1"/>
</dbReference>
<dbReference type="InterPro" id="IPR016181">
    <property type="entry name" value="Acyl_CoA_acyltransferase"/>
</dbReference>
<dbReference type="AlphaFoldDB" id="A0A1D7XJS5"/>
<dbReference type="OrthoDB" id="9785602at2"/>
<feature type="domain" description="N-acetyltransferase" evidence="1">
    <location>
        <begin position="9"/>
        <end position="163"/>
    </location>
</feature>
<dbReference type="GO" id="GO:0016747">
    <property type="term" value="F:acyltransferase activity, transferring groups other than amino-acyl groups"/>
    <property type="evidence" value="ECO:0007669"/>
    <property type="project" value="InterPro"/>
</dbReference>
<proteinExistence type="predicted"/>
<accession>A0A1D7XJS5</accession>
<protein>
    <submittedName>
        <fullName evidence="2">N-acetyltransferase</fullName>
    </submittedName>
</protein>
<dbReference type="STRING" id="394958.BGI42_07450"/>
<keyword evidence="2" id="KW-0808">Transferase</keyword>
<evidence type="ECO:0000313" key="3">
    <source>
        <dbReference type="Proteomes" id="UP000094652"/>
    </source>
</evidence>
<dbReference type="InterPro" id="IPR000182">
    <property type="entry name" value="GNAT_dom"/>
</dbReference>
<dbReference type="InterPro" id="IPR051531">
    <property type="entry name" value="N-acetyltransferase"/>
</dbReference>
<evidence type="ECO:0000259" key="1">
    <source>
        <dbReference type="PROSITE" id="PS51186"/>
    </source>
</evidence>
<dbReference type="PANTHER" id="PTHR43792">
    <property type="entry name" value="GNAT FAMILY, PUTATIVE (AFU_ORTHOLOGUE AFUA_3G00765)-RELATED-RELATED"/>
    <property type="match status" value="1"/>
</dbReference>
<dbReference type="EMBL" id="CP017253">
    <property type="protein sequence ID" value="AOR23576.1"/>
    <property type="molecule type" value="Genomic_DNA"/>
</dbReference>
<sequence length="163" mass="19198">MKRLESKRMVLRPWRIEDLDDLHQCTSDEQVAKFAGFNVRQTKKETLKILKQFIGDSLKSLWAIELKKDKKDIGWIELYNQSNDLNMNSKELGFVLSQEYWGKGLMTEAVKLVLNYVFNIKKVNSIICSHFLKNIRSRNVITKCGFKFIINDSSKCYYYLSKN</sequence>
<name>A0A1D7XJS5_9CLOT</name>
<organism evidence="2 3">
    <name type="scientific">Clostridium taeniosporum</name>
    <dbReference type="NCBI Taxonomy" id="394958"/>
    <lineage>
        <taxon>Bacteria</taxon>
        <taxon>Bacillati</taxon>
        <taxon>Bacillota</taxon>
        <taxon>Clostridia</taxon>
        <taxon>Eubacteriales</taxon>
        <taxon>Clostridiaceae</taxon>
        <taxon>Clostridium</taxon>
    </lineage>
</organism>
<dbReference type="Proteomes" id="UP000094652">
    <property type="component" value="Chromosome"/>
</dbReference>
<evidence type="ECO:0000313" key="2">
    <source>
        <dbReference type="EMBL" id="AOR23576.1"/>
    </source>
</evidence>
<dbReference type="RefSeq" id="WP_069679727.1">
    <property type="nucleotide sequence ID" value="NZ_CP017253.2"/>
</dbReference>
<dbReference type="Pfam" id="PF13302">
    <property type="entry name" value="Acetyltransf_3"/>
    <property type="match status" value="1"/>
</dbReference>
<keyword evidence="3" id="KW-1185">Reference proteome</keyword>
<reference evidence="3" key="1">
    <citation type="submission" date="2016-09" db="EMBL/GenBank/DDBJ databases">
        <title>Genomics of Clostridium taeniosporum, an organism which forms endospores with ribbon-like appendages.</title>
        <authorList>
            <person name="Walker J.R."/>
        </authorList>
    </citation>
    <scope>NUCLEOTIDE SEQUENCE [LARGE SCALE GENOMIC DNA]</scope>
    <source>
        <strain evidence="3">1/k</strain>
    </source>
</reference>
<dbReference type="PROSITE" id="PS51186">
    <property type="entry name" value="GNAT"/>
    <property type="match status" value="1"/>
</dbReference>
<dbReference type="SUPFAM" id="SSF55729">
    <property type="entry name" value="Acyl-CoA N-acyltransferases (Nat)"/>
    <property type="match status" value="1"/>
</dbReference>
<dbReference type="KEGG" id="ctae:BGI42_07450"/>
<gene>
    <name evidence="2" type="ORF">BGI42_07450</name>
</gene>